<gene>
    <name evidence="1" type="ORF">PSON_ATCC_30995.1.T0210202</name>
</gene>
<comment type="caution">
    <text evidence="1">The sequence shown here is derived from an EMBL/GenBank/DDBJ whole genome shotgun (WGS) entry which is preliminary data.</text>
</comment>
<evidence type="ECO:0000313" key="2">
    <source>
        <dbReference type="Proteomes" id="UP000692954"/>
    </source>
</evidence>
<organism evidence="1 2">
    <name type="scientific">Paramecium sonneborni</name>
    <dbReference type="NCBI Taxonomy" id="65129"/>
    <lineage>
        <taxon>Eukaryota</taxon>
        <taxon>Sar</taxon>
        <taxon>Alveolata</taxon>
        <taxon>Ciliophora</taxon>
        <taxon>Intramacronucleata</taxon>
        <taxon>Oligohymenophorea</taxon>
        <taxon>Peniculida</taxon>
        <taxon>Parameciidae</taxon>
        <taxon>Paramecium</taxon>
    </lineage>
</organism>
<keyword evidence="2" id="KW-1185">Reference proteome</keyword>
<dbReference type="Proteomes" id="UP000692954">
    <property type="component" value="Unassembled WGS sequence"/>
</dbReference>
<proteinExistence type="predicted"/>
<dbReference type="EMBL" id="CAJJDN010000021">
    <property type="protein sequence ID" value="CAD8066222.1"/>
    <property type="molecule type" value="Genomic_DNA"/>
</dbReference>
<protein>
    <submittedName>
        <fullName evidence="1">Uncharacterized protein</fullName>
    </submittedName>
</protein>
<dbReference type="OrthoDB" id="303008at2759"/>
<reference evidence="1" key="1">
    <citation type="submission" date="2021-01" db="EMBL/GenBank/DDBJ databases">
        <authorList>
            <consortium name="Genoscope - CEA"/>
            <person name="William W."/>
        </authorList>
    </citation>
    <scope>NUCLEOTIDE SEQUENCE</scope>
</reference>
<sequence>MQNIKNVIHQLIKYSIVDEQIQDILIQQLNQQQDQLDIAVLAEQIENTVSHSDINLILKPIQDEINESKLASDKLSQQLKQVKLLVNQLDYQCLGKANKMDIEIQQQNTSKLQSQIQDCNSKIAQILQQLDLIGFNTQQLIQEQFSSQIEILEQNVQKSVLESLDTIFQCNFQKYEKMMQNYEKMQFQMETKADQSQFAEIMQSKVNMQQFIQTKTKLYDTLNHIKYLMEAVLQFFEATISEQDSINMRKSDQIKSINLIKSIITKLLPNEEQKQIPQKFNVKLKPTIFKTIQHQRRIKTEIND</sequence>
<dbReference type="AlphaFoldDB" id="A0A8S1LJE4"/>
<name>A0A8S1LJE4_9CILI</name>
<evidence type="ECO:0000313" key="1">
    <source>
        <dbReference type="EMBL" id="CAD8066222.1"/>
    </source>
</evidence>
<accession>A0A8S1LJE4</accession>